<dbReference type="PANTHER" id="PTHR33279:SF6">
    <property type="entry name" value="SULFUR CARRIER PROTEIN YEDF-RELATED"/>
    <property type="match status" value="1"/>
</dbReference>
<organism evidence="3 4">
    <name type="scientific">Ilyobacter polytropus (strain ATCC 51220 / DSM 2926 / LMG 16218 / CuHBu1)</name>
    <dbReference type="NCBI Taxonomy" id="572544"/>
    <lineage>
        <taxon>Bacteria</taxon>
        <taxon>Fusobacteriati</taxon>
        <taxon>Fusobacteriota</taxon>
        <taxon>Fusobacteriia</taxon>
        <taxon>Fusobacteriales</taxon>
        <taxon>Fusobacteriaceae</taxon>
        <taxon>Ilyobacter</taxon>
    </lineage>
</organism>
<dbReference type="NCBIfam" id="TIGR03527">
    <property type="entry name" value="selenium_YedF"/>
    <property type="match status" value="1"/>
</dbReference>
<dbReference type="KEGG" id="ipo:Ilyop_2302"/>
<dbReference type="AlphaFoldDB" id="E3HD07"/>
<dbReference type="Pfam" id="PF02635">
    <property type="entry name" value="DsrE"/>
    <property type="match status" value="1"/>
</dbReference>
<dbReference type="SUPFAM" id="SSF64307">
    <property type="entry name" value="SirA-like"/>
    <property type="match status" value="1"/>
</dbReference>
<reference evidence="3 4" key="1">
    <citation type="journal article" date="2010" name="Stand. Genomic Sci.">
        <title>Complete genome sequence of Ilyobacter polytropus type strain (CuHbu1).</title>
        <authorList>
            <person name="Sikorski J."/>
            <person name="Chertkov O."/>
            <person name="Lapidus A."/>
            <person name="Nolan M."/>
            <person name="Lucas S."/>
            <person name="Del Rio T.G."/>
            <person name="Tice H."/>
            <person name="Cheng J.F."/>
            <person name="Tapia R."/>
            <person name="Han C."/>
            <person name="Goodwin L."/>
            <person name="Pitluck S."/>
            <person name="Liolios K."/>
            <person name="Ivanova N."/>
            <person name="Mavromatis K."/>
            <person name="Mikhailova N."/>
            <person name="Pati A."/>
            <person name="Chen A."/>
            <person name="Palaniappan K."/>
            <person name="Land M."/>
            <person name="Hauser L."/>
            <person name="Chang Y.J."/>
            <person name="Jeffries C.D."/>
            <person name="Brambilla E."/>
            <person name="Yasawong M."/>
            <person name="Rohde M."/>
            <person name="Pukall R."/>
            <person name="Spring S."/>
            <person name="Goker M."/>
            <person name="Woyke T."/>
            <person name="Bristow J."/>
            <person name="Eisen J.A."/>
            <person name="Markowitz V."/>
            <person name="Hugenholtz P."/>
            <person name="Kyrpides N.C."/>
            <person name="Klenk H.P."/>
        </authorList>
    </citation>
    <scope>NUCLEOTIDE SEQUENCE [LARGE SCALE GENOMIC DNA]</scope>
    <source>
        <strain evidence="4">ATCC 51220 / DSM 2926 / LMG 16218 / CuHBu1</strain>
        <plasmid evidence="4">pILYOP01</plasmid>
    </source>
</reference>
<dbReference type="EMBL" id="CP002282">
    <property type="protein sequence ID" value="ADO84063.1"/>
    <property type="molecule type" value="Genomic_DNA"/>
</dbReference>
<proteinExistence type="inferred from homology"/>
<dbReference type="PANTHER" id="PTHR33279">
    <property type="entry name" value="SULFUR CARRIER PROTEIN YEDF-RELATED"/>
    <property type="match status" value="1"/>
</dbReference>
<name>E3HD07_ILYPC</name>
<dbReference type="SUPFAM" id="SSF75169">
    <property type="entry name" value="DsrEFH-like"/>
    <property type="match status" value="1"/>
</dbReference>
<gene>
    <name evidence="3" type="ordered locus">Ilyop_2302</name>
</gene>
<dbReference type="Proteomes" id="UP000006875">
    <property type="component" value="Plasmid pILYOP01"/>
</dbReference>
<protein>
    <submittedName>
        <fullName evidence="3">Selenium metabolism protein YedF</fullName>
    </submittedName>
</protein>
<keyword evidence="4" id="KW-1185">Reference proteome</keyword>
<dbReference type="OrthoDB" id="9801500at2"/>
<dbReference type="InterPro" id="IPR003787">
    <property type="entry name" value="Sulphur_relay_DsrE/F-like"/>
</dbReference>
<dbReference type="HOGENOM" id="CLU_097491_0_0_0"/>
<evidence type="ECO:0000256" key="1">
    <source>
        <dbReference type="ARBA" id="ARBA00008984"/>
    </source>
</evidence>
<geneLocation type="plasmid" evidence="3 4">
    <name>pILYOP01</name>
</geneLocation>
<comment type="similarity">
    <text evidence="1">Belongs to the sulfur carrier protein TusA family.</text>
</comment>
<dbReference type="InterPro" id="IPR019870">
    <property type="entry name" value="Se_metab_YedF"/>
</dbReference>
<dbReference type="PROSITE" id="PS01148">
    <property type="entry name" value="UPF0033"/>
    <property type="match status" value="1"/>
</dbReference>
<dbReference type="InterPro" id="IPR001455">
    <property type="entry name" value="TusA-like"/>
</dbReference>
<feature type="domain" description="UPF0033" evidence="2">
    <location>
        <begin position="5"/>
        <end position="29"/>
    </location>
</feature>
<dbReference type="RefSeq" id="WP_013388722.1">
    <property type="nucleotide sequence ID" value="NC_014633.1"/>
</dbReference>
<keyword evidence="3" id="KW-0614">Plasmid</keyword>
<accession>E3HD07</accession>
<sequence length="193" mass="21585">MNKIVDATGKLCPMPIIMTKKALKEIEEGIVETLIDSEISKENLEKMAREMGLSFETTEENGIYHVKVNKVVKSQEETENKDEKTVIVIASDKMGEGSEELGKILMKGFIYTLTEMEKVPSTILFYNSGAKITVEGSESVEDLKTLKERGTEILTCGTCLNYYGIEDKLAIGEISNMYTIIERQTDATKVIRP</sequence>
<evidence type="ECO:0000259" key="2">
    <source>
        <dbReference type="PROSITE" id="PS01148"/>
    </source>
</evidence>
<evidence type="ECO:0000313" key="4">
    <source>
        <dbReference type="Proteomes" id="UP000006875"/>
    </source>
</evidence>
<dbReference type="Gene3D" id="3.30.110.40">
    <property type="entry name" value="TusA-like domain"/>
    <property type="match status" value="1"/>
</dbReference>
<dbReference type="InterPro" id="IPR027396">
    <property type="entry name" value="DsrEFH-like"/>
</dbReference>
<dbReference type="Pfam" id="PF01206">
    <property type="entry name" value="TusA"/>
    <property type="match status" value="1"/>
</dbReference>
<dbReference type="InterPro" id="IPR036868">
    <property type="entry name" value="TusA-like_sf"/>
</dbReference>
<evidence type="ECO:0000313" key="3">
    <source>
        <dbReference type="EMBL" id="ADO84063.1"/>
    </source>
</evidence>